<dbReference type="Proteomes" id="UP000237481">
    <property type="component" value="Unassembled WGS sequence"/>
</dbReference>
<dbReference type="AlphaFoldDB" id="A0A2S4L1T6"/>
<feature type="compositionally biased region" description="Low complexity" evidence="9">
    <location>
        <begin position="30"/>
        <end position="49"/>
    </location>
</feature>
<evidence type="ECO:0000256" key="2">
    <source>
        <dbReference type="ARBA" id="ARBA00004613"/>
    </source>
</evidence>
<protein>
    <recommendedName>
        <fullName evidence="10">CFEM domain-containing protein</fullName>
    </recommendedName>
</protein>
<keyword evidence="5" id="KW-0336">GPI-anchor</keyword>
<evidence type="ECO:0000259" key="10">
    <source>
        <dbReference type="Pfam" id="PF05730"/>
    </source>
</evidence>
<dbReference type="STRING" id="94208.A0A2S4L1T6"/>
<dbReference type="EMBL" id="PKSG01000326">
    <property type="protein sequence ID" value="POR36408.1"/>
    <property type="molecule type" value="Genomic_DNA"/>
</dbReference>
<reference evidence="11 12" key="1">
    <citation type="submission" date="2018-01" db="EMBL/GenBank/DDBJ databases">
        <title>Harnessing the power of phylogenomics to disentangle the directionality and signatures of interkingdom host jumping in the parasitic fungal genus Tolypocladium.</title>
        <authorList>
            <person name="Quandt C.A."/>
            <person name="Patterson W."/>
            <person name="Spatafora J.W."/>
        </authorList>
    </citation>
    <scope>NUCLEOTIDE SEQUENCE [LARGE SCALE GENOMIC DNA]</scope>
    <source>
        <strain evidence="11 12">NRBC 100945</strain>
    </source>
</reference>
<proteinExistence type="inferred from homology"/>
<feature type="region of interest" description="Disordered" evidence="9">
    <location>
        <begin position="30"/>
        <end position="82"/>
    </location>
</feature>
<keyword evidence="8" id="KW-0449">Lipoprotein</keyword>
<dbReference type="Pfam" id="PF05730">
    <property type="entry name" value="CFEM"/>
    <property type="match status" value="1"/>
</dbReference>
<dbReference type="GO" id="GO:0005576">
    <property type="term" value="C:extracellular region"/>
    <property type="evidence" value="ECO:0007669"/>
    <property type="project" value="UniProtKB-SubCell"/>
</dbReference>
<comment type="caution">
    <text evidence="11">The sequence shown here is derived from an EMBL/GenBank/DDBJ whole genome shotgun (WGS) entry which is preliminary data.</text>
</comment>
<evidence type="ECO:0000313" key="12">
    <source>
        <dbReference type="Proteomes" id="UP000237481"/>
    </source>
</evidence>
<organism evidence="11 12">
    <name type="scientific">Tolypocladium paradoxum</name>
    <dbReference type="NCBI Taxonomy" id="94208"/>
    <lineage>
        <taxon>Eukaryota</taxon>
        <taxon>Fungi</taxon>
        <taxon>Dikarya</taxon>
        <taxon>Ascomycota</taxon>
        <taxon>Pezizomycotina</taxon>
        <taxon>Sordariomycetes</taxon>
        <taxon>Hypocreomycetidae</taxon>
        <taxon>Hypocreales</taxon>
        <taxon>Ophiocordycipitaceae</taxon>
        <taxon>Tolypocladium</taxon>
    </lineage>
</organism>
<keyword evidence="5" id="KW-0472">Membrane</keyword>
<keyword evidence="5" id="KW-0325">Glycoprotein</keyword>
<keyword evidence="7" id="KW-1015">Disulfide bond</keyword>
<dbReference type="GO" id="GO:0098552">
    <property type="term" value="C:side of membrane"/>
    <property type="evidence" value="ECO:0007669"/>
    <property type="project" value="UniProtKB-KW"/>
</dbReference>
<evidence type="ECO:0000256" key="8">
    <source>
        <dbReference type="ARBA" id="ARBA00023288"/>
    </source>
</evidence>
<comment type="similarity">
    <text evidence="3">Belongs to the RBT5 family.</text>
</comment>
<dbReference type="OrthoDB" id="5431405at2759"/>
<evidence type="ECO:0000256" key="1">
    <source>
        <dbReference type="ARBA" id="ARBA00004589"/>
    </source>
</evidence>
<evidence type="ECO:0000256" key="5">
    <source>
        <dbReference type="ARBA" id="ARBA00022622"/>
    </source>
</evidence>
<keyword evidence="6" id="KW-0732">Signal</keyword>
<evidence type="ECO:0000256" key="4">
    <source>
        <dbReference type="ARBA" id="ARBA00022525"/>
    </source>
</evidence>
<evidence type="ECO:0000256" key="3">
    <source>
        <dbReference type="ARBA" id="ARBA00010031"/>
    </source>
</evidence>
<comment type="subcellular location">
    <subcellularLocation>
        <location evidence="1">Membrane</location>
        <topology evidence="1">Lipid-anchor</topology>
        <topology evidence="1">GPI-anchor</topology>
    </subcellularLocation>
    <subcellularLocation>
        <location evidence="2">Secreted</location>
    </subcellularLocation>
</comment>
<evidence type="ECO:0000256" key="6">
    <source>
        <dbReference type="ARBA" id="ARBA00022729"/>
    </source>
</evidence>
<evidence type="ECO:0000256" key="7">
    <source>
        <dbReference type="ARBA" id="ARBA00023157"/>
    </source>
</evidence>
<evidence type="ECO:0000313" key="11">
    <source>
        <dbReference type="EMBL" id="POR36408.1"/>
    </source>
</evidence>
<evidence type="ECO:0000256" key="9">
    <source>
        <dbReference type="SAM" id="MobiDB-lite"/>
    </source>
</evidence>
<keyword evidence="4" id="KW-0964">Secreted</keyword>
<gene>
    <name evidence="11" type="ORF">TPAR_03395</name>
</gene>
<dbReference type="InterPro" id="IPR008427">
    <property type="entry name" value="Extracellular_membr_CFEM_dom"/>
</dbReference>
<sequence length="307" mass="30203">MPSCPAKSGGTAVVTVTVPVSTTICPVTETITKTGPAPTGGVPGTAPTGGVPGTGNGGERPKPSETQNGGQSPSAPTAPLPTGPLPCPSVVPQCLNTFLHLKECKNNVDAACYCPSKEFVDNIFSCLYAHGQTGDIISEAVSFFQGICAPFIPQNPVIATGAETVTAIITVTGTPRVTSVAYTTMHVTATVVEPCTTEGTTIPGSSTTKVISTDVTVPQISLTMVPTAAPAPSATPGVPVKSPGASTLITVPPAPLSGTGSVRVPTATGSVRVPTASGLVPVVTAGAGRMGAGLGLVLAGVAAVVAL</sequence>
<name>A0A2S4L1T6_9HYPO</name>
<keyword evidence="12" id="KW-1185">Reference proteome</keyword>
<accession>A0A2S4L1T6</accession>
<feature type="domain" description="CFEM" evidence="10">
    <location>
        <begin position="88"/>
        <end position="149"/>
    </location>
</feature>